<dbReference type="PROSITE" id="PS00455">
    <property type="entry name" value="AMP_BINDING"/>
    <property type="match status" value="1"/>
</dbReference>
<dbReference type="InterPro" id="IPR025110">
    <property type="entry name" value="AMP-bd_C"/>
</dbReference>
<keyword evidence="1 4" id="KW-0436">Ligase</keyword>
<dbReference type="PANTHER" id="PTHR43352:SF1">
    <property type="entry name" value="ANTHRANILATE--COA LIGASE"/>
    <property type="match status" value="1"/>
</dbReference>
<dbReference type="GO" id="GO:0016878">
    <property type="term" value="F:acid-thiol ligase activity"/>
    <property type="evidence" value="ECO:0007669"/>
    <property type="project" value="TreeGrafter"/>
</dbReference>
<dbReference type="AlphaFoldDB" id="A0A239FQ36"/>
<sequence>MVPAVLQARPLQARALRATRSVMSMTVSLFDEGAFAPCPPNFNLAAHVLAAGSAVPDKIALAVVRPTGAQRWSYARLTAAVRGTATGLLNAGLTPGDILLMRLGNTVDFPIAYLGAIAAGIVPVPTSSQLTVPEVTKIIDRLAPKAILRAENVPCPDTDLPVFGPESYEAWHDLPPADYALGDPERLAYIIYTSGTSGTPRAVGHAHRAIWSRQMMMDGWYGLRPDDRLLHAGAFNWTYTLGTGLMDPWTMGATALIPAAGSDPAQLALLMKRFEATIFAAAPGVYRQMLKFPVPPMPALRHGLAAGEKLSSALRDGWRAETGTEIFEAYGMSECSTFISAAPDVPTVAGTLGRPQHGRQVAILDHDGHPAPLNTEGVIAIARTDPGLMLRYVGAPEATAEKFSGDWFLTGDRGTMDAAGHVTYLGRDDDMMNAGGYRVSPLEVEAALAGLPGVIELAVTDISVKQDVRLVVAFYTADQELDEDTLKAEAATRLARYKCPRSFVRVDALPRNPNGKLLRNRLRSHVIG</sequence>
<name>A0A239FQ36_9RHOB</name>
<dbReference type="GO" id="GO:0044550">
    <property type="term" value="P:secondary metabolite biosynthetic process"/>
    <property type="evidence" value="ECO:0007669"/>
    <property type="project" value="TreeGrafter"/>
</dbReference>
<evidence type="ECO:0000256" key="1">
    <source>
        <dbReference type="ARBA" id="ARBA00022598"/>
    </source>
</evidence>
<dbReference type="EMBL" id="FZON01000021">
    <property type="protein sequence ID" value="SNS58322.1"/>
    <property type="molecule type" value="Genomic_DNA"/>
</dbReference>
<accession>A0A239FQ36</accession>
<dbReference type="Gene3D" id="3.30.300.30">
    <property type="match status" value="1"/>
</dbReference>
<evidence type="ECO:0000313" key="4">
    <source>
        <dbReference type="EMBL" id="SNS58322.1"/>
    </source>
</evidence>
<evidence type="ECO:0000259" key="2">
    <source>
        <dbReference type="Pfam" id="PF00501"/>
    </source>
</evidence>
<dbReference type="Gene3D" id="3.40.50.12780">
    <property type="entry name" value="N-terminal domain of ligase-like"/>
    <property type="match status" value="1"/>
</dbReference>
<dbReference type="InterPro" id="IPR045851">
    <property type="entry name" value="AMP-bd_C_sf"/>
</dbReference>
<dbReference type="SUPFAM" id="SSF56801">
    <property type="entry name" value="Acetyl-CoA synthetase-like"/>
    <property type="match status" value="1"/>
</dbReference>
<dbReference type="InterPro" id="IPR042099">
    <property type="entry name" value="ANL_N_sf"/>
</dbReference>
<dbReference type="PANTHER" id="PTHR43352">
    <property type="entry name" value="ACETYL-COA SYNTHETASE"/>
    <property type="match status" value="1"/>
</dbReference>
<dbReference type="InterPro" id="IPR020845">
    <property type="entry name" value="AMP-binding_CS"/>
</dbReference>
<dbReference type="Pfam" id="PF13193">
    <property type="entry name" value="AMP-binding_C"/>
    <property type="match status" value="1"/>
</dbReference>
<protein>
    <submittedName>
        <fullName evidence="4">Acyl-CoA synthetase (AMP-forming)/AMP-acid ligase II</fullName>
    </submittedName>
</protein>
<reference evidence="4 5" key="1">
    <citation type="submission" date="2017-06" db="EMBL/GenBank/DDBJ databases">
        <authorList>
            <person name="Kim H.J."/>
            <person name="Triplett B.A."/>
        </authorList>
    </citation>
    <scope>NUCLEOTIDE SEQUENCE [LARGE SCALE GENOMIC DNA]</scope>
    <source>
        <strain evidence="4 5">DSM 11445</strain>
    </source>
</reference>
<evidence type="ECO:0000259" key="3">
    <source>
        <dbReference type="Pfam" id="PF13193"/>
    </source>
</evidence>
<feature type="domain" description="AMP-binding enzyme C-terminal" evidence="3">
    <location>
        <begin position="443"/>
        <end position="516"/>
    </location>
</feature>
<gene>
    <name evidence="4" type="ORF">SAMN04488078_102134</name>
</gene>
<feature type="domain" description="AMP-dependent synthetase/ligase" evidence="2">
    <location>
        <begin position="55"/>
        <end position="392"/>
    </location>
</feature>
<dbReference type="InterPro" id="IPR000873">
    <property type="entry name" value="AMP-dep_synth/lig_dom"/>
</dbReference>
<evidence type="ECO:0000313" key="5">
    <source>
        <dbReference type="Proteomes" id="UP000198440"/>
    </source>
</evidence>
<dbReference type="Pfam" id="PF00501">
    <property type="entry name" value="AMP-binding"/>
    <property type="match status" value="1"/>
</dbReference>
<dbReference type="Proteomes" id="UP000198440">
    <property type="component" value="Unassembled WGS sequence"/>
</dbReference>
<organism evidence="4 5">
    <name type="scientific">Antarctobacter heliothermus</name>
    <dbReference type="NCBI Taxonomy" id="74033"/>
    <lineage>
        <taxon>Bacteria</taxon>
        <taxon>Pseudomonadati</taxon>
        <taxon>Pseudomonadota</taxon>
        <taxon>Alphaproteobacteria</taxon>
        <taxon>Rhodobacterales</taxon>
        <taxon>Roseobacteraceae</taxon>
        <taxon>Antarctobacter</taxon>
    </lineage>
</organism>
<proteinExistence type="predicted"/>